<dbReference type="AlphaFoldDB" id="A0A1Y2HCQ7"/>
<feature type="region of interest" description="Disordered" evidence="1">
    <location>
        <begin position="247"/>
        <end position="337"/>
    </location>
</feature>
<dbReference type="Proteomes" id="UP000193411">
    <property type="component" value="Unassembled WGS sequence"/>
</dbReference>
<feature type="compositionally biased region" description="Low complexity" evidence="1">
    <location>
        <begin position="190"/>
        <end position="203"/>
    </location>
</feature>
<name>A0A1Y2HCQ7_9FUNG</name>
<dbReference type="EMBL" id="MCFL01000056">
    <property type="protein sequence ID" value="ORZ31701.1"/>
    <property type="molecule type" value="Genomic_DNA"/>
</dbReference>
<feature type="region of interest" description="Disordered" evidence="1">
    <location>
        <begin position="167"/>
        <end position="203"/>
    </location>
</feature>
<reference evidence="2 3" key="1">
    <citation type="submission" date="2016-07" db="EMBL/GenBank/DDBJ databases">
        <title>Pervasive Adenine N6-methylation of Active Genes in Fungi.</title>
        <authorList>
            <consortium name="DOE Joint Genome Institute"/>
            <person name="Mondo S.J."/>
            <person name="Dannebaum R.O."/>
            <person name="Kuo R.C."/>
            <person name="Labutti K."/>
            <person name="Haridas S."/>
            <person name="Kuo A."/>
            <person name="Salamov A."/>
            <person name="Ahrendt S.R."/>
            <person name="Lipzen A."/>
            <person name="Sullivan W."/>
            <person name="Andreopoulos W.B."/>
            <person name="Clum A."/>
            <person name="Lindquist E."/>
            <person name="Daum C."/>
            <person name="Ramamoorthy G.K."/>
            <person name="Gryganskyi A."/>
            <person name="Culley D."/>
            <person name="Magnuson J.K."/>
            <person name="James T.Y."/>
            <person name="O'Malley M.A."/>
            <person name="Stajich J.E."/>
            <person name="Spatafora J.W."/>
            <person name="Visel A."/>
            <person name="Grigoriev I.V."/>
        </authorList>
    </citation>
    <scope>NUCLEOTIDE SEQUENCE [LARGE SCALE GENOMIC DNA]</scope>
    <source>
        <strain evidence="2 3">PL171</strain>
    </source>
</reference>
<organism evidence="2 3">
    <name type="scientific">Catenaria anguillulae PL171</name>
    <dbReference type="NCBI Taxonomy" id="765915"/>
    <lineage>
        <taxon>Eukaryota</taxon>
        <taxon>Fungi</taxon>
        <taxon>Fungi incertae sedis</taxon>
        <taxon>Blastocladiomycota</taxon>
        <taxon>Blastocladiomycetes</taxon>
        <taxon>Blastocladiales</taxon>
        <taxon>Catenariaceae</taxon>
        <taxon>Catenaria</taxon>
    </lineage>
</organism>
<accession>A0A1Y2HCQ7</accession>
<evidence type="ECO:0000256" key="1">
    <source>
        <dbReference type="SAM" id="MobiDB-lite"/>
    </source>
</evidence>
<feature type="compositionally biased region" description="Polar residues" evidence="1">
    <location>
        <begin position="299"/>
        <end position="321"/>
    </location>
</feature>
<protein>
    <recommendedName>
        <fullName evidence="4">LisH domain-containing protein</fullName>
    </recommendedName>
</protein>
<evidence type="ECO:0008006" key="4">
    <source>
        <dbReference type="Google" id="ProtNLM"/>
    </source>
</evidence>
<evidence type="ECO:0000313" key="3">
    <source>
        <dbReference type="Proteomes" id="UP000193411"/>
    </source>
</evidence>
<feature type="compositionally biased region" description="Pro residues" evidence="1">
    <location>
        <begin position="1"/>
        <end position="13"/>
    </location>
</feature>
<feature type="compositionally biased region" description="Polar residues" evidence="1">
    <location>
        <begin position="328"/>
        <end position="337"/>
    </location>
</feature>
<gene>
    <name evidence="2" type="ORF">BCR44DRAFT_24311</name>
</gene>
<comment type="caution">
    <text evidence="2">The sequence shown here is derived from an EMBL/GenBank/DDBJ whole genome shotgun (WGS) entry which is preliminary data.</text>
</comment>
<proteinExistence type="predicted"/>
<feature type="compositionally biased region" description="Pro residues" evidence="1">
    <location>
        <begin position="249"/>
        <end position="261"/>
    </location>
</feature>
<feature type="region of interest" description="Disordered" evidence="1">
    <location>
        <begin position="1"/>
        <end position="25"/>
    </location>
</feature>
<evidence type="ECO:0000313" key="2">
    <source>
        <dbReference type="EMBL" id="ORZ31701.1"/>
    </source>
</evidence>
<sequence>MPPVVVPLPPPAPTSISRGAGAAAPSDHDKVKQLAALLRSELDGSGQLSAIKAQLASTASNLVLRKSSSSLKPSTAQIPEPTLSILAECLSFYGFRHSLNTLLAESGVSRDSLRARPQLAQHFAVADVDGKECGSLLDIITKRPTAVVNNPKSNSITAPAPLATSLFTSQPGAATNPIGPSTRTPPPALAPLRTTSGSSSTASATAPAPAAVVVATSTAPAAASNVPPTHAPPTQPTTLANVATARPHTAPPLTPLPPTPPKVTAKDLSPPQPAALAPLAHPISMRSQAPDPEPRSIGASPQSTGAIDLSQLSSVPSQITSEDLPLSGGSSPASTSVLSTEDYSVSVSVAHAGGMGGEFRGLGLDKRQVGAWLADKDFHMKP</sequence>
<dbReference type="OrthoDB" id="10682424at2759"/>
<keyword evidence="3" id="KW-1185">Reference proteome</keyword>